<gene>
    <name evidence="4" type="ORF">SELMODRAFT_4756</name>
    <name evidence="5" type="ORF">SELMODRAFT_4832</name>
</gene>
<dbReference type="OMA" id="CSHVQTY"/>
<reference evidence="5 6" key="1">
    <citation type="journal article" date="2011" name="Science">
        <title>The Selaginella genome identifies genetic changes associated with the evolution of vascular plants.</title>
        <authorList>
            <person name="Banks J.A."/>
            <person name="Nishiyama T."/>
            <person name="Hasebe M."/>
            <person name="Bowman J.L."/>
            <person name="Gribskov M."/>
            <person name="dePamphilis C."/>
            <person name="Albert V.A."/>
            <person name="Aono N."/>
            <person name="Aoyama T."/>
            <person name="Ambrose B.A."/>
            <person name="Ashton N.W."/>
            <person name="Axtell M.J."/>
            <person name="Barker E."/>
            <person name="Barker M.S."/>
            <person name="Bennetzen J.L."/>
            <person name="Bonawitz N.D."/>
            <person name="Chapple C."/>
            <person name="Cheng C."/>
            <person name="Correa L.G."/>
            <person name="Dacre M."/>
            <person name="DeBarry J."/>
            <person name="Dreyer I."/>
            <person name="Elias M."/>
            <person name="Engstrom E.M."/>
            <person name="Estelle M."/>
            <person name="Feng L."/>
            <person name="Finet C."/>
            <person name="Floyd S.K."/>
            <person name="Frommer W.B."/>
            <person name="Fujita T."/>
            <person name="Gramzow L."/>
            <person name="Gutensohn M."/>
            <person name="Harholt J."/>
            <person name="Hattori M."/>
            <person name="Heyl A."/>
            <person name="Hirai T."/>
            <person name="Hiwatashi Y."/>
            <person name="Ishikawa M."/>
            <person name="Iwata M."/>
            <person name="Karol K.G."/>
            <person name="Koehler B."/>
            <person name="Kolukisaoglu U."/>
            <person name="Kubo M."/>
            <person name="Kurata T."/>
            <person name="Lalonde S."/>
            <person name="Li K."/>
            <person name="Li Y."/>
            <person name="Litt A."/>
            <person name="Lyons E."/>
            <person name="Manning G."/>
            <person name="Maruyama T."/>
            <person name="Michael T.P."/>
            <person name="Mikami K."/>
            <person name="Miyazaki S."/>
            <person name="Morinaga S."/>
            <person name="Murata T."/>
            <person name="Mueller-Roeber B."/>
            <person name="Nelson D.R."/>
            <person name="Obara M."/>
            <person name="Oguri Y."/>
            <person name="Olmstead R.G."/>
            <person name="Onodera N."/>
            <person name="Petersen B.L."/>
            <person name="Pils B."/>
            <person name="Prigge M."/>
            <person name="Rensing S.A."/>
            <person name="Riano-Pachon D.M."/>
            <person name="Roberts A.W."/>
            <person name="Sato Y."/>
            <person name="Scheller H.V."/>
            <person name="Schulz B."/>
            <person name="Schulz C."/>
            <person name="Shakirov E.V."/>
            <person name="Shibagaki N."/>
            <person name="Shinohara N."/>
            <person name="Shippen D.E."/>
            <person name="Soerensen I."/>
            <person name="Sotooka R."/>
            <person name="Sugimoto N."/>
            <person name="Sugita M."/>
            <person name="Sumikawa N."/>
            <person name="Tanurdzic M."/>
            <person name="Theissen G."/>
            <person name="Ulvskov P."/>
            <person name="Wakazuki S."/>
            <person name="Weng J.K."/>
            <person name="Willats W.W."/>
            <person name="Wipf D."/>
            <person name="Wolf P.G."/>
            <person name="Yang L."/>
            <person name="Zimmer A.D."/>
            <person name="Zhu Q."/>
            <person name="Mitros T."/>
            <person name="Hellsten U."/>
            <person name="Loque D."/>
            <person name="Otillar R."/>
            <person name="Salamov A."/>
            <person name="Schmutz J."/>
            <person name="Shapiro H."/>
            <person name="Lindquist E."/>
            <person name="Lucas S."/>
            <person name="Rokhsar D."/>
            <person name="Grigoriev I.V."/>
        </authorList>
    </citation>
    <scope>NUCLEOTIDE SEQUENCE [LARGE SCALE GENOMIC DNA]</scope>
</reference>
<evidence type="ECO:0000313" key="4">
    <source>
        <dbReference type="EMBL" id="EFJ28700.1"/>
    </source>
</evidence>
<evidence type="ECO:0000259" key="3">
    <source>
        <dbReference type="PROSITE" id="PS50119"/>
    </source>
</evidence>
<dbReference type="GO" id="GO:0008270">
    <property type="term" value="F:zinc ion binding"/>
    <property type="evidence" value="ECO:0007669"/>
    <property type="project" value="UniProtKB-KW"/>
</dbReference>
<dbReference type="SUPFAM" id="SSF57845">
    <property type="entry name" value="B-box zinc-binding domain"/>
    <property type="match status" value="1"/>
</dbReference>
<feature type="non-terminal residue" evidence="5">
    <location>
        <position position="1"/>
    </location>
</feature>
<dbReference type="CDD" id="cd19756">
    <property type="entry name" value="Bbox2"/>
    <property type="match status" value="1"/>
</dbReference>
<protein>
    <recommendedName>
        <fullName evidence="3">B box-type domain-containing protein</fullName>
    </recommendedName>
</protein>
<evidence type="ECO:0000256" key="2">
    <source>
        <dbReference type="SAM" id="MobiDB-lite"/>
    </source>
</evidence>
<feature type="compositionally biased region" description="Polar residues" evidence="2">
    <location>
        <begin position="183"/>
        <end position="192"/>
    </location>
</feature>
<feature type="non-terminal residue" evidence="5">
    <location>
        <position position="192"/>
    </location>
</feature>
<dbReference type="PANTHER" id="PTHR31065">
    <property type="entry name" value="PLATZ TRANSCRIPTION FACTOR FAMILY PROTEIN"/>
    <property type="match status" value="1"/>
</dbReference>
<dbReference type="EMBL" id="GL377579">
    <property type="protein sequence ID" value="EFJ28700.1"/>
    <property type="molecule type" value="Genomic_DNA"/>
</dbReference>
<keyword evidence="1" id="KW-0862">Zinc</keyword>
<evidence type="ECO:0000313" key="6">
    <source>
        <dbReference type="Proteomes" id="UP000001514"/>
    </source>
</evidence>
<dbReference type="InterPro" id="IPR006734">
    <property type="entry name" value="PLATZ"/>
</dbReference>
<dbReference type="HOGENOM" id="CLU_070437_3_0_1"/>
<dbReference type="Pfam" id="PF00643">
    <property type="entry name" value="zf-B_box"/>
    <property type="match status" value="1"/>
</dbReference>
<dbReference type="KEGG" id="smo:SELMODRAFT_4832"/>
<evidence type="ECO:0000256" key="1">
    <source>
        <dbReference type="PROSITE-ProRule" id="PRU00024"/>
    </source>
</evidence>
<sequence>KPAWLESLLSEKFFTACARHAALKKNERNIFCVDCTGSICQHCLSSHRNHKLLQVRRYVYHDVIRLHDIQKLVDCSHVQTYIINSARVVFLNQRPQPRPPKGLGNVCETCDRSLQESYRYCSVGCKVDAACKQGNDLASLLPRCNSLQLSDFPVSPAGSSKDDDKPDDEELSPNSILEDQDSDTSSGSTAND</sequence>
<dbReference type="AlphaFoldDB" id="D8RAQ0"/>
<keyword evidence="6" id="KW-1185">Reference proteome</keyword>
<dbReference type="Gramene" id="EFJ28700">
    <property type="protein sequence ID" value="EFJ28700"/>
    <property type="gene ID" value="SELMODRAFT_4756"/>
</dbReference>
<dbReference type="Gramene" id="EFJ30663">
    <property type="protein sequence ID" value="EFJ30663"/>
    <property type="gene ID" value="SELMODRAFT_4832"/>
</dbReference>
<keyword evidence="1" id="KW-0479">Metal-binding</keyword>
<dbReference type="PROSITE" id="PS50119">
    <property type="entry name" value="ZF_BBOX"/>
    <property type="match status" value="1"/>
</dbReference>
<dbReference type="InterPro" id="IPR000315">
    <property type="entry name" value="Znf_B-box"/>
</dbReference>
<keyword evidence="1" id="KW-0863">Zinc-finger</keyword>
<dbReference type="STRING" id="88036.D8RAQ0"/>
<dbReference type="Pfam" id="PF04640">
    <property type="entry name" value="PLATZ"/>
    <property type="match status" value="1"/>
</dbReference>
<dbReference type="Proteomes" id="UP000001514">
    <property type="component" value="Unassembled WGS sequence"/>
</dbReference>
<dbReference type="InParanoid" id="D8RAQ0"/>
<evidence type="ECO:0000313" key="5">
    <source>
        <dbReference type="EMBL" id="EFJ30663.1"/>
    </source>
</evidence>
<feature type="region of interest" description="Disordered" evidence="2">
    <location>
        <begin position="150"/>
        <end position="192"/>
    </location>
</feature>
<dbReference type="eggNOG" id="ENOG502R0ZN">
    <property type="taxonomic scope" value="Eukaryota"/>
</dbReference>
<dbReference type="EMBL" id="GL377575">
    <property type="protein sequence ID" value="EFJ30663.1"/>
    <property type="molecule type" value="Genomic_DNA"/>
</dbReference>
<dbReference type="PANTHER" id="PTHR31065:SF1">
    <property type="entry name" value="OS09G0116050 PROTEIN"/>
    <property type="match status" value="1"/>
</dbReference>
<dbReference type="KEGG" id="smo:SELMODRAFT_4756"/>
<organism evidence="6">
    <name type="scientific">Selaginella moellendorffii</name>
    <name type="common">Spikemoss</name>
    <dbReference type="NCBI Taxonomy" id="88036"/>
    <lineage>
        <taxon>Eukaryota</taxon>
        <taxon>Viridiplantae</taxon>
        <taxon>Streptophyta</taxon>
        <taxon>Embryophyta</taxon>
        <taxon>Tracheophyta</taxon>
        <taxon>Lycopodiopsida</taxon>
        <taxon>Selaginellales</taxon>
        <taxon>Selaginellaceae</taxon>
        <taxon>Selaginella</taxon>
    </lineage>
</organism>
<proteinExistence type="predicted"/>
<dbReference type="OrthoDB" id="1908108at2759"/>
<feature type="domain" description="B box-type" evidence="3">
    <location>
        <begin position="12"/>
        <end position="55"/>
    </location>
</feature>
<accession>D8RAQ0</accession>
<name>D8RAQ0_SELML</name>